<dbReference type="AlphaFoldDB" id="A0A0A9BVF6"/>
<reference evidence="1" key="2">
    <citation type="journal article" date="2015" name="Data Brief">
        <title>Shoot transcriptome of the giant reed, Arundo donax.</title>
        <authorList>
            <person name="Barrero R.A."/>
            <person name="Guerrero F.D."/>
            <person name="Moolhuijzen P."/>
            <person name="Goolsby J.A."/>
            <person name="Tidwell J."/>
            <person name="Bellgard S.E."/>
            <person name="Bellgard M.I."/>
        </authorList>
    </citation>
    <scope>NUCLEOTIDE SEQUENCE</scope>
    <source>
        <tissue evidence="1">Shoot tissue taken approximately 20 cm above the soil surface</tissue>
    </source>
</reference>
<name>A0A0A9BVF6_ARUDO</name>
<protein>
    <submittedName>
        <fullName evidence="1">Uncharacterized protein</fullName>
    </submittedName>
</protein>
<proteinExistence type="predicted"/>
<accession>A0A0A9BVF6</accession>
<evidence type="ECO:0000313" key="1">
    <source>
        <dbReference type="EMBL" id="JAD66173.1"/>
    </source>
</evidence>
<sequence length="33" mass="3909">MSCRFPMEIFIQKDCCLPHKFAYKLKKTQSNTA</sequence>
<dbReference type="EMBL" id="GBRH01231722">
    <property type="protein sequence ID" value="JAD66173.1"/>
    <property type="molecule type" value="Transcribed_RNA"/>
</dbReference>
<organism evidence="1">
    <name type="scientific">Arundo donax</name>
    <name type="common">Giant reed</name>
    <name type="synonym">Donax arundinaceus</name>
    <dbReference type="NCBI Taxonomy" id="35708"/>
    <lineage>
        <taxon>Eukaryota</taxon>
        <taxon>Viridiplantae</taxon>
        <taxon>Streptophyta</taxon>
        <taxon>Embryophyta</taxon>
        <taxon>Tracheophyta</taxon>
        <taxon>Spermatophyta</taxon>
        <taxon>Magnoliopsida</taxon>
        <taxon>Liliopsida</taxon>
        <taxon>Poales</taxon>
        <taxon>Poaceae</taxon>
        <taxon>PACMAD clade</taxon>
        <taxon>Arundinoideae</taxon>
        <taxon>Arundineae</taxon>
        <taxon>Arundo</taxon>
    </lineage>
</organism>
<reference evidence="1" key="1">
    <citation type="submission" date="2014-09" db="EMBL/GenBank/DDBJ databases">
        <authorList>
            <person name="Magalhaes I.L.F."/>
            <person name="Oliveira U."/>
            <person name="Santos F.R."/>
            <person name="Vidigal T.H.D.A."/>
            <person name="Brescovit A.D."/>
            <person name="Santos A.J."/>
        </authorList>
    </citation>
    <scope>NUCLEOTIDE SEQUENCE</scope>
    <source>
        <tissue evidence="1">Shoot tissue taken approximately 20 cm above the soil surface</tissue>
    </source>
</reference>